<protein>
    <submittedName>
        <fullName evidence="2">Uncharacterized protein</fullName>
    </submittedName>
</protein>
<reference evidence="2" key="1">
    <citation type="submission" date="2020-09" db="EMBL/GenBank/DDBJ databases">
        <title>Genome-Enabled Discovery of Anthraquinone Biosynthesis in Senna tora.</title>
        <authorList>
            <person name="Kang S.-H."/>
            <person name="Pandey R.P."/>
            <person name="Lee C.-M."/>
            <person name="Sim J.-S."/>
            <person name="Jeong J.-T."/>
            <person name="Choi B.-S."/>
            <person name="Jung M."/>
            <person name="Ginzburg D."/>
            <person name="Zhao K."/>
            <person name="Won S.Y."/>
            <person name="Oh T.-J."/>
            <person name="Yu Y."/>
            <person name="Kim N.-H."/>
            <person name="Lee O.R."/>
            <person name="Lee T.-H."/>
            <person name="Bashyal P."/>
            <person name="Kim T.-S."/>
            <person name="Lee W.-H."/>
            <person name="Kawkins C."/>
            <person name="Kim C.-K."/>
            <person name="Kim J.S."/>
            <person name="Ahn B.O."/>
            <person name="Rhee S.Y."/>
            <person name="Sohng J.K."/>
        </authorList>
    </citation>
    <scope>NUCLEOTIDE SEQUENCE</scope>
    <source>
        <tissue evidence="2">Leaf</tissue>
    </source>
</reference>
<sequence>MAEGVQSSAMESNQGPTAPFLTPVEETQ</sequence>
<proteinExistence type="predicted"/>
<accession>A0A834TH43</accession>
<evidence type="ECO:0000313" key="2">
    <source>
        <dbReference type="EMBL" id="KAF7822132.1"/>
    </source>
</evidence>
<organism evidence="2 3">
    <name type="scientific">Senna tora</name>
    <dbReference type="NCBI Taxonomy" id="362788"/>
    <lineage>
        <taxon>Eukaryota</taxon>
        <taxon>Viridiplantae</taxon>
        <taxon>Streptophyta</taxon>
        <taxon>Embryophyta</taxon>
        <taxon>Tracheophyta</taxon>
        <taxon>Spermatophyta</taxon>
        <taxon>Magnoliopsida</taxon>
        <taxon>eudicotyledons</taxon>
        <taxon>Gunneridae</taxon>
        <taxon>Pentapetalae</taxon>
        <taxon>rosids</taxon>
        <taxon>fabids</taxon>
        <taxon>Fabales</taxon>
        <taxon>Fabaceae</taxon>
        <taxon>Caesalpinioideae</taxon>
        <taxon>Cassia clade</taxon>
        <taxon>Senna</taxon>
    </lineage>
</organism>
<keyword evidence="3" id="KW-1185">Reference proteome</keyword>
<dbReference type="Proteomes" id="UP000634136">
    <property type="component" value="Unassembled WGS sequence"/>
</dbReference>
<comment type="caution">
    <text evidence="2">The sequence shown here is derived from an EMBL/GenBank/DDBJ whole genome shotgun (WGS) entry which is preliminary data.</text>
</comment>
<feature type="compositionally biased region" description="Polar residues" evidence="1">
    <location>
        <begin position="1"/>
        <end position="16"/>
    </location>
</feature>
<evidence type="ECO:0000313" key="3">
    <source>
        <dbReference type="Proteomes" id="UP000634136"/>
    </source>
</evidence>
<feature type="region of interest" description="Disordered" evidence="1">
    <location>
        <begin position="1"/>
        <end position="28"/>
    </location>
</feature>
<name>A0A834TH43_9FABA</name>
<dbReference type="AlphaFoldDB" id="A0A834TH43"/>
<dbReference type="EMBL" id="JAAIUW010000008">
    <property type="protein sequence ID" value="KAF7822132.1"/>
    <property type="molecule type" value="Genomic_DNA"/>
</dbReference>
<gene>
    <name evidence="2" type="ORF">G2W53_027587</name>
</gene>
<evidence type="ECO:0000256" key="1">
    <source>
        <dbReference type="SAM" id="MobiDB-lite"/>
    </source>
</evidence>